<gene>
    <name evidence="10" type="ORF">CUU66_18955</name>
</gene>
<keyword evidence="3 10" id="KW-0347">Helicase</keyword>
<dbReference type="InterPro" id="IPR036388">
    <property type="entry name" value="WH-like_DNA-bd_sf"/>
</dbReference>
<dbReference type="Pfam" id="PF00270">
    <property type="entry name" value="DEAD"/>
    <property type="match status" value="1"/>
</dbReference>
<dbReference type="GO" id="GO:0043590">
    <property type="term" value="C:bacterial nucleoid"/>
    <property type="evidence" value="ECO:0007669"/>
    <property type="project" value="TreeGrafter"/>
</dbReference>
<evidence type="ECO:0000259" key="9">
    <source>
        <dbReference type="PROSITE" id="PS51194"/>
    </source>
</evidence>
<dbReference type="InterPro" id="IPR002464">
    <property type="entry name" value="DNA/RNA_helicase_DEAH_CS"/>
</dbReference>
<evidence type="ECO:0000256" key="4">
    <source>
        <dbReference type="ARBA" id="ARBA00022840"/>
    </source>
</evidence>
<proteinExistence type="predicted"/>
<accession>A0A2N5M1R5</accession>
<evidence type="ECO:0000256" key="6">
    <source>
        <dbReference type="ARBA" id="ARBA00044535"/>
    </source>
</evidence>
<dbReference type="GO" id="GO:0006310">
    <property type="term" value="P:DNA recombination"/>
    <property type="evidence" value="ECO:0007669"/>
    <property type="project" value="InterPro"/>
</dbReference>
<dbReference type="AlphaFoldDB" id="A0A2N5M1R5"/>
<dbReference type="GO" id="GO:0009378">
    <property type="term" value="F:four-way junction helicase activity"/>
    <property type="evidence" value="ECO:0007669"/>
    <property type="project" value="TreeGrafter"/>
</dbReference>
<name>A0A2N5M1R5_9BACI</name>
<reference evidence="10 11" key="1">
    <citation type="submission" date="2017-11" db="EMBL/GenBank/DDBJ databases">
        <title>Comparitive Functional Genomics of Dry Heat Resistant strains isolated from the Viking Spacecraft.</title>
        <authorList>
            <person name="Seuylemezian A."/>
            <person name="Cooper K."/>
            <person name="Vaishampayan P."/>
        </authorList>
    </citation>
    <scope>NUCLEOTIDE SEQUENCE [LARGE SCALE GENOMIC DNA]</scope>
    <source>
        <strain evidence="10 11">V1-29</strain>
    </source>
</reference>
<comment type="caution">
    <text evidence="10">The sequence shown here is derived from an EMBL/GenBank/DDBJ whole genome shotgun (WGS) entry which is preliminary data.</text>
</comment>
<keyword evidence="1" id="KW-0547">Nucleotide-binding</keyword>
<dbReference type="PROSITE" id="PS00690">
    <property type="entry name" value="DEAH_ATP_HELICASE"/>
    <property type="match status" value="1"/>
</dbReference>
<dbReference type="RefSeq" id="WP_101644966.1">
    <property type="nucleotide sequence ID" value="NZ_PGUY01000062.1"/>
</dbReference>
<dbReference type="SUPFAM" id="SSF52540">
    <property type="entry name" value="P-loop containing nucleoside triphosphate hydrolases"/>
    <property type="match status" value="1"/>
</dbReference>
<evidence type="ECO:0000313" key="10">
    <source>
        <dbReference type="EMBL" id="PLT28300.1"/>
    </source>
</evidence>
<organism evidence="10 11">
    <name type="scientific">Peribacillus deserti</name>
    <dbReference type="NCBI Taxonomy" id="673318"/>
    <lineage>
        <taxon>Bacteria</taxon>
        <taxon>Bacillati</taxon>
        <taxon>Bacillota</taxon>
        <taxon>Bacilli</taxon>
        <taxon>Bacillales</taxon>
        <taxon>Bacillaceae</taxon>
        <taxon>Peribacillus</taxon>
    </lineage>
</organism>
<dbReference type="Pfam" id="PF16124">
    <property type="entry name" value="RecQ_Zn_bind"/>
    <property type="match status" value="1"/>
</dbReference>
<dbReference type="InterPro" id="IPR004589">
    <property type="entry name" value="DNA_helicase_ATP-dep_RecQ"/>
</dbReference>
<protein>
    <recommendedName>
        <fullName evidence="6">ATP-dependent DNA helicase RecQ</fullName>
    </recommendedName>
    <alternativeName>
        <fullName evidence="7">DNA 3'-5' helicase RecQ</fullName>
    </alternativeName>
</protein>
<evidence type="ECO:0000256" key="1">
    <source>
        <dbReference type="ARBA" id="ARBA00022741"/>
    </source>
</evidence>
<keyword evidence="2" id="KW-0378">Hydrolase</keyword>
<dbReference type="GO" id="GO:0030894">
    <property type="term" value="C:replisome"/>
    <property type="evidence" value="ECO:0007669"/>
    <property type="project" value="TreeGrafter"/>
</dbReference>
<dbReference type="Pfam" id="PF00271">
    <property type="entry name" value="Helicase_C"/>
    <property type="match status" value="1"/>
</dbReference>
<dbReference type="PROSITE" id="PS51192">
    <property type="entry name" value="HELICASE_ATP_BIND_1"/>
    <property type="match status" value="1"/>
</dbReference>
<sequence length="505" mass="57758">MNLEGYLEKYFGYTNFRPGQKETIMQIMDGKHTLSMLPTGTGKSLCYQLPVYIMNKPAVVVSPLLSLMQDQAEQIRVRGEKRVVSFNSFLSFEEKRYALNHLHTYRFIFVSPEMLNSKQLLEGLKKLDIGLFVVDEAHCISQWGYDFRPDYLNLGPVRKELGYPLTLALTATATPAVRSDIIRELGEDGFTEILSSVDRSNIALRVEKCSSYEEKQERLLTLVKDLQGPGIVYFSSKKTAETAASLLQRNGTGRTAFYHGGLEQEQRILIQQQFIKGELDLICATSAFGMGINKENVRYVIHFQMPMQMESYVQEIGRAGRDGKDSAAILLYLEGDEGLQLNFIENELPSGNQIRGIMSYLRSKNPSSSEELSQIMLHEDLAGFFSLNEIQLRITQHLLQSVNDMDDFNTVQADMIGFVEKRKEAKIQKLRSLLNWVHTDTCRRTLITRYFQQDILQKPEQCCDNCGMNIGAYYQTDMPDNVDESRLVFDWKEELIDMLIPGRNE</sequence>
<dbReference type="Gene3D" id="1.10.10.10">
    <property type="entry name" value="Winged helix-like DNA-binding domain superfamily/Winged helix DNA-binding domain"/>
    <property type="match status" value="1"/>
</dbReference>
<dbReference type="GO" id="GO:0005524">
    <property type="term" value="F:ATP binding"/>
    <property type="evidence" value="ECO:0007669"/>
    <property type="project" value="UniProtKB-KW"/>
</dbReference>
<dbReference type="PANTHER" id="PTHR13710:SF84">
    <property type="entry name" value="ATP-DEPENDENT DNA HELICASE RECS-RELATED"/>
    <property type="match status" value="1"/>
</dbReference>
<keyword evidence="5" id="KW-0238">DNA-binding</keyword>
<dbReference type="SMART" id="SM00490">
    <property type="entry name" value="HELICc"/>
    <property type="match status" value="1"/>
</dbReference>
<evidence type="ECO:0000256" key="7">
    <source>
        <dbReference type="ARBA" id="ARBA00044550"/>
    </source>
</evidence>
<dbReference type="Gene3D" id="3.40.50.300">
    <property type="entry name" value="P-loop containing nucleotide triphosphate hydrolases"/>
    <property type="match status" value="2"/>
</dbReference>
<dbReference type="GO" id="GO:0043138">
    <property type="term" value="F:3'-5' DNA helicase activity"/>
    <property type="evidence" value="ECO:0007669"/>
    <property type="project" value="TreeGrafter"/>
</dbReference>
<dbReference type="GO" id="GO:0003677">
    <property type="term" value="F:DNA binding"/>
    <property type="evidence" value="ECO:0007669"/>
    <property type="project" value="UniProtKB-KW"/>
</dbReference>
<dbReference type="InterPro" id="IPR011545">
    <property type="entry name" value="DEAD/DEAH_box_helicase_dom"/>
</dbReference>
<evidence type="ECO:0000256" key="3">
    <source>
        <dbReference type="ARBA" id="ARBA00022806"/>
    </source>
</evidence>
<dbReference type="InterPro" id="IPR032284">
    <property type="entry name" value="RecQ_Zn-bd"/>
</dbReference>
<dbReference type="GO" id="GO:0006281">
    <property type="term" value="P:DNA repair"/>
    <property type="evidence" value="ECO:0007669"/>
    <property type="project" value="TreeGrafter"/>
</dbReference>
<dbReference type="InterPro" id="IPR027417">
    <property type="entry name" value="P-loop_NTPase"/>
</dbReference>
<dbReference type="SMART" id="SM00487">
    <property type="entry name" value="DEXDc"/>
    <property type="match status" value="1"/>
</dbReference>
<evidence type="ECO:0000256" key="2">
    <source>
        <dbReference type="ARBA" id="ARBA00022801"/>
    </source>
</evidence>
<dbReference type="PROSITE" id="PS51194">
    <property type="entry name" value="HELICASE_CTER"/>
    <property type="match status" value="1"/>
</dbReference>
<dbReference type="GO" id="GO:0016787">
    <property type="term" value="F:hydrolase activity"/>
    <property type="evidence" value="ECO:0007669"/>
    <property type="project" value="UniProtKB-KW"/>
</dbReference>
<dbReference type="EMBL" id="PGUY01000062">
    <property type="protein sequence ID" value="PLT28300.1"/>
    <property type="molecule type" value="Genomic_DNA"/>
</dbReference>
<keyword evidence="11" id="KW-1185">Reference proteome</keyword>
<dbReference type="InterPro" id="IPR014001">
    <property type="entry name" value="Helicase_ATP-bd"/>
</dbReference>
<dbReference type="PANTHER" id="PTHR13710">
    <property type="entry name" value="DNA HELICASE RECQ FAMILY MEMBER"/>
    <property type="match status" value="1"/>
</dbReference>
<dbReference type="InterPro" id="IPR001650">
    <property type="entry name" value="Helicase_C-like"/>
</dbReference>
<dbReference type="NCBIfam" id="TIGR00614">
    <property type="entry name" value="recQ_fam"/>
    <property type="match status" value="1"/>
</dbReference>
<feature type="domain" description="Helicase C-terminal" evidence="9">
    <location>
        <begin position="218"/>
        <end position="376"/>
    </location>
</feature>
<dbReference type="CDD" id="cd17920">
    <property type="entry name" value="DEXHc_RecQ"/>
    <property type="match status" value="1"/>
</dbReference>
<feature type="domain" description="Helicase ATP-binding" evidence="8">
    <location>
        <begin position="24"/>
        <end position="191"/>
    </location>
</feature>
<evidence type="ECO:0000313" key="11">
    <source>
        <dbReference type="Proteomes" id="UP000234748"/>
    </source>
</evidence>
<keyword evidence="4" id="KW-0067">ATP-binding</keyword>
<evidence type="ECO:0000256" key="5">
    <source>
        <dbReference type="ARBA" id="ARBA00023125"/>
    </source>
</evidence>
<dbReference type="Proteomes" id="UP000234748">
    <property type="component" value="Unassembled WGS sequence"/>
</dbReference>
<dbReference type="OrthoDB" id="9763310at2"/>
<dbReference type="GO" id="GO:0005737">
    <property type="term" value="C:cytoplasm"/>
    <property type="evidence" value="ECO:0007669"/>
    <property type="project" value="TreeGrafter"/>
</dbReference>
<evidence type="ECO:0000259" key="8">
    <source>
        <dbReference type="PROSITE" id="PS51192"/>
    </source>
</evidence>